<evidence type="ECO:0000313" key="2">
    <source>
        <dbReference type="EMBL" id="SDZ99881.1"/>
    </source>
</evidence>
<accession>A0A1H3XLR6</accession>
<dbReference type="EMBL" id="FNRM01000001">
    <property type="protein sequence ID" value="SDZ99881.1"/>
    <property type="molecule type" value="Genomic_DNA"/>
</dbReference>
<gene>
    <name evidence="2" type="ORF">SAMN04488051_101286</name>
</gene>
<evidence type="ECO:0000313" key="3">
    <source>
        <dbReference type="Proteomes" id="UP000198773"/>
    </source>
</evidence>
<dbReference type="STRING" id="152573.SAMN04488051_101286"/>
<sequence>MLTMLARILKVLNSEASPWQIGWAVALGLCAGLLPFGLLTVLILLIACLFTVNLSTFLLVWGFSKALLWLLAAPLEQLGWNIGQQDWLLSVLSHSETLQLLHLHHSLVLAAFLLSVLILFPVAWLTTRLVLKYRHVLMPHLNQWKVVQLLKASKLAQLYQKMN</sequence>
<keyword evidence="1" id="KW-0472">Membrane</keyword>
<organism evidence="2 3">
    <name type="scientific">Alkalimonas amylolytica</name>
    <dbReference type="NCBI Taxonomy" id="152573"/>
    <lineage>
        <taxon>Bacteria</taxon>
        <taxon>Pseudomonadati</taxon>
        <taxon>Pseudomonadota</taxon>
        <taxon>Gammaproteobacteria</taxon>
        <taxon>Alkalimonas</taxon>
    </lineage>
</organism>
<proteinExistence type="predicted"/>
<dbReference type="InterPro" id="IPR019935">
    <property type="entry name" value="CHP03546"/>
</dbReference>
<dbReference type="Proteomes" id="UP000198773">
    <property type="component" value="Unassembled WGS sequence"/>
</dbReference>
<name>A0A1H3XLR6_ALKAM</name>
<dbReference type="RefSeq" id="WP_091338330.1">
    <property type="nucleotide sequence ID" value="NZ_FNRM01000001.1"/>
</dbReference>
<dbReference type="AlphaFoldDB" id="A0A1H3XLR6"/>
<dbReference type="OrthoDB" id="370141at2"/>
<keyword evidence="1" id="KW-1133">Transmembrane helix</keyword>
<evidence type="ECO:0000256" key="1">
    <source>
        <dbReference type="SAM" id="Phobius"/>
    </source>
</evidence>
<reference evidence="2 3" key="1">
    <citation type="submission" date="2016-10" db="EMBL/GenBank/DDBJ databases">
        <authorList>
            <person name="de Groot N.N."/>
        </authorList>
    </citation>
    <scope>NUCLEOTIDE SEQUENCE [LARGE SCALE GENOMIC DNA]</scope>
    <source>
        <strain evidence="2 3">CGMCC 1.3430</strain>
    </source>
</reference>
<feature type="transmembrane region" description="Helical" evidence="1">
    <location>
        <begin position="107"/>
        <end position="131"/>
    </location>
</feature>
<dbReference type="NCBIfam" id="TIGR03546">
    <property type="entry name" value="TIGR03546 family protein"/>
    <property type="match status" value="1"/>
</dbReference>
<keyword evidence="3" id="KW-1185">Reference proteome</keyword>
<keyword evidence="1" id="KW-0812">Transmembrane</keyword>
<feature type="transmembrane region" description="Helical" evidence="1">
    <location>
        <begin position="20"/>
        <end position="50"/>
    </location>
</feature>
<protein>
    <submittedName>
        <fullName evidence="2">TIGR03546 family protein</fullName>
    </submittedName>
</protein>